<evidence type="ECO:0000313" key="1">
    <source>
        <dbReference type="EMBL" id="KAH7903584.1"/>
    </source>
</evidence>
<evidence type="ECO:0000313" key="2">
    <source>
        <dbReference type="Proteomes" id="UP000790377"/>
    </source>
</evidence>
<dbReference type="Proteomes" id="UP000790377">
    <property type="component" value="Unassembled WGS sequence"/>
</dbReference>
<sequence>MYSKIDPRSAMLVVLGLPLVSHRLPTSLSIGNNLDLRRMVLNCIWKSKTSGACLCSTKICSWSQQNMAALASMISGVF</sequence>
<proteinExistence type="predicted"/>
<protein>
    <submittedName>
        <fullName evidence="1">Uncharacterized protein</fullName>
    </submittedName>
</protein>
<accession>A0ACB7ZRW3</accession>
<keyword evidence="2" id="KW-1185">Reference proteome</keyword>
<name>A0ACB7ZRW3_9AGAM</name>
<reference evidence="1" key="1">
    <citation type="journal article" date="2021" name="New Phytol.">
        <title>Evolutionary innovations through gain and loss of genes in the ectomycorrhizal Boletales.</title>
        <authorList>
            <person name="Wu G."/>
            <person name="Miyauchi S."/>
            <person name="Morin E."/>
            <person name="Kuo A."/>
            <person name="Drula E."/>
            <person name="Varga T."/>
            <person name="Kohler A."/>
            <person name="Feng B."/>
            <person name="Cao Y."/>
            <person name="Lipzen A."/>
            <person name="Daum C."/>
            <person name="Hundley H."/>
            <person name="Pangilinan J."/>
            <person name="Johnson J."/>
            <person name="Barry K."/>
            <person name="LaButti K."/>
            <person name="Ng V."/>
            <person name="Ahrendt S."/>
            <person name="Min B."/>
            <person name="Choi I.G."/>
            <person name="Park H."/>
            <person name="Plett J.M."/>
            <person name="Magnuson J."/>
            <person name="Spatafora J.W."/>
            <person name="Nagy L.G."/>
            <person name="Henrissat B."/>
            <person name="Grigoriev I.V."/>
            <person name="Yang Z.L."/>
            <person name="Xu J."/>
            <person name="Martin F.M."/>
        </authorList>
    </citation>
    <scope>NUCLEOTIDE SEQUENCE</scope>
    <source>
        <strain evidence="1">ATCC 28755</strain>
    </source>
</reference>
<comment type="caution">
    <text evidence="1">The sequence shown here is derived from an EMBL/GenBank/DDBJ whole genome shotgun (WGS) entry which is preliminary data.</text>
</comment>
<gene>
    <name evidence="1" type="ORF">BJ138DRAFT_115978</name>
</gene>
<organism evidence="1 2">
    <name type="scientific">Hygrophoropsis aurantiaca</name>
    <dbReference type="NCBI Taxonomy" id="72124"/>
    <lineage>
        <taxon>Eukaryota</taxon>
        <taxon>Fungi</taxon>
        <taxon>Dikarya</taxon>
        <taxon>Basidiomycota</taxon>
        <taxon>Agaricomycotina</taxon>
        <taxon>Agaricomycetes</taxon>
        <taxon>Agaricomycetidae</taxon>
        <taxon>Boletales</taxon>
        <taxon>Coniophorineae</taxon>
        <taxon>Hygrophoropsidaceae</taxon>
        <taxon>Hygrophoropsis</taxon>
    </lineage>
</organism>
<dbReference type="EMBL" id="MU268876">
    <property type="protein sequence ID" value="KAH7903584.1"/>
    <property type="molecule type" value="Genomic_DNA"/>
</dbReference>